<accession>A0ACB5T6V7</accession>
<sequence>MRLSRAPTEPRLSRLPTVRSTTPKRPRSSLYPQLQPSSPPSATPQTKALNALATSPITPLRRASNPRTSELPDVVRPGSAIGVEDGANTNGNIQQLPPLPQQLTPLNPTEFPFFTTQKQKDFLKALKGTRKELTMLNKVNKSLNNVNESMAALLFGLNINAWCVHFDESPTTKTWGIKEEIDLVDSKIVNLKKKIQDLQNQKRNSDRVKMPPPANPTTGNGGRLVEVSETQEETTSTPRSQRLHSRHQ</sequence>
<evidence type="ECO:0000313" key="1">
    <source>
        <dbReference type="EMBL" id="GME82455.1"/>
    </source>
</evidence>
<reference evidence="1" key="1">
    <citation type="submission" date="2023-04" db="EMBL/GenBank/DDBJ databases">
        <title>Ambrosiozyma monospora NBRC 10751.</title>
        <authorList>
            <person name="Ichikawa N."/>
            <person name="Sato H."/>
            <person name="Tonouchi N."/>
        </authorList>
    </citation>
    <scope>NUCLEOTIDE SEQUENCE</scope>
    <source>
        <strain evidence="1">NBRC 10751</strain>
    </source>
</reference>
<proteinExistence type="predicted"/>
<gene>
    <name evidence="1" type="ORF">Amon02_000553400</name>
</gene>
<name>A0ACB5T6V7_AMBMO</name>
<keyword evidence="2" id="KW-1185">Reference proteome</keyword>
<dbReference type="Proteomes" id="UP001165064">
    <property type="component" value="Unassembled WGS sequence"/>
</dbReference>
<protein>
    <submittedName>
        <fullName evidence="1">Unnamed protein product</fullName>
    </submittedName>
</protein>
<dbReference type="EMBL" id="BSXS01004098">
    <property type="protein sequence ID" value="GME82455.1"/>
    <property type="molecule type" value="Genomic_DNA"/>
</dbReference>
<comment type="caution">
    <text evidence="1">The sequence shown here is derived from an EMBL/GenBank/DDBJ whole genome shotgun (WGS) entry which is preliminary data.</text>
</comment>
<organism evidence="1 2">
    <name type="scientific">Ambrosiozyma monospora</name>
    <name type="common">Yeast</name>
    <name type="synonym">Endomycopsis monosporus</name>
    <dbReference type="NCBI Taxonomy" id="43982"/>
    <lineage>
        <taxon>Eukaryota</taxon>
        <taxon>Fungi</taxon>
        <taxon>Dikarya</taxon>
        <taxon>Ascomycota</taxon>
        <taxon>Saccharomycotina</taxon>
        <taxon>Pichiomycetes</taxon>
        <taxon>Pichiales</taxon>
        <taxon>Pichiaceae</taxon>
        <taxon>Ambrosiozyma</taxon>
    </lineage>
</organism>
<evidence type="ECO:0000313" key="2">
    <source>
        <dbReference type="Proteomes" id="UP001165064"/>
    </source>
</evidence>